<dbReference type="AlphaFoldDB" id="A0AA88XLX7"/>
<dbReference type="PROSITE" id="PS50923">
    <property type="entry name" value="SUSHI"/>
    <property type="match status" value="1"/>
</dbReference>
<dbReference type="Pfam" id="PF00084">
    <property type="entry name" value="Sushi"/>
    <property type="match status" value="1"/>
</dbReference>
<gene>
    <name evidence="6" type="ORF">FSP39_010804</name>
</gene>
<dbReference type="SUPFAM" id="SSF57196">
    <property type="entry name" value="EGF/Laminin"/>
    <property type="match status" value="1"/>
</dbReference>
<dbReference type="SMART" id="SM00181">
    <property type="entry name" value="EGF"/>
    <property type="match status" value="3"/>
</dbReference>
<evidence type="ECO:0000256" key="1">
    <source>
        <dbReference type="ARBA" id="ARBA00023157"/>
    </source>
</evidence>
<dbReference type="Gene3D" id="2.120.10.30">
    <property type="entry name" value="TolB, C-terminal domain"/>
    <property type="match status" value="3"/>
</dbReference>
<dbReference type="Pfam" id="PF14670">
    <property type="entry name" value="FXa_inhibition"/>
    <property type="match status" value="3"/>
</dbReference>
<proteinExistence type="predicted"/>
<evidence type="ECO:0000313" key="7">
    <source>
        <dbReference type="Proteomes" id="UP001186944"/>
    </source>
</evidence>
<dbReference type="InterPro" id="IPR035976">
    <property type="entry name" value="Sushi/SCR/CCP_sf"/>
</dbReference>
<feature type="repeat" description="LDL-receptor class B" evidence="3">
    <location>
        <begin position="26"/>
        <end position="71"/>
    </location>
</feature>
<reference evidence="6" key="1">
    <citation type="submission" date="2019-08" db="EMBL/GenBank/DDBJ databases">
        <title>The improved chromosome-level genome for the pearl oyster Pinctada fucata martensii using PacBio sequencing and Hi-C.</title>
        <authorList>
            <person name="Zheng Z."/>
        </authorList>
    </citation>
    <scope>NUCLEOTIDE SEQUENCE</scope>
    <source>
        <strain evidence="6">ZZ-2019</strain>
        <tissue evidence="6">Adductor muscle</tissue>
    </source>
</reference>
<dbReference type="Pfam" id="PF00058">
    <property type="entry name" value="Ldl_recept_b"/>
    <property type="match status" value="1"/>
</dbReference>
<dbReference type="InterPro" id="IPR009030">
    <property type="entry name" value="Growth_fac_rcpt_cys_sf"/>
</dbReference>
<evidence type="ECO:0000313" key="6">
    <source>
        <dbReference type="EMBL" id="KAK3087802.1"/>
    </source>
</evidence>
<comment type="caution">
    <text evidence="6">The sequence shown here is derived from an EMBL/GenBank/DDBJ whole genome shotgun (WGS) entry which is preliminary data.</text>
</comment>
<dbReference type="InterPro" id="IPR000033">
    <property type="entry name" value="LDLR_classB_rpt"/>
</dbReference>
<keyword evidence="7" id="KW-1185">Reference proteome</keyword>
<organism evidence="6 7">
    <name type="scientific">Pinctada imbricata</name>
    <name type="common">Atlantic pearl-oyster</name>
    <name type="synonym">Pinctada martensii</name>
    <dbReference type="NCBI Taxonomy" id="66713"/>
    <lineage>
        <taxon>Eukaryota</taxon>
        <taxon>Metazoa</taxon>
        <taxon>Spiralia</taxon>
        <taxon>Lophotrochozoa</taxon>
        <taxon>Mollusca</taxon>
        <taxon>Bivalvia</taxon>
        <taxon>Autobranchia</taxon>
        <taxon>Pteriomorphia</taxon>
        <taxon>Pterioida</taxon>
        <taxon>Pterioidea</taxon>
        <taxon>Pteriidae</taxon>
        <taxon>Pinctada</taxon>
    </lineage>
</organism>
<feature type="repeat" description="LDL-receptor class B" evidence="3">
    <location>
        <begin position="604"/>
        <end position="646"/>
    </location>
</feature>
<dbReference type="SUPFAM" id="SSF63825">
    <property type="entry name" value="YWTD domain"/>
    <property type="match status" value="3"/>
</dbReference>
<dbReference type="Gene3D" id="2.10.70.10">
    <property type="entry name" value="Complement Module, domain 1"/>
    <property type="match status" value="1"/>
</dbReference>
<dbReference type="SMART" id="SM00135">
    <property type="entry name" value="LY"/>
    <property type="match status" value="10"/>
</dbReference>
<comment type="caution">
    <text evidence="2">Lacks conserved residue(s) required for the propagation of feature annotation.</text>
</comment>
<keyword evidence="4" id="KW-0812">Transmembrane</keyword>
<dbReference type="Proteomes" id="UP001186944">
    <property type="component" value="Unassembled WGS sequence"/>
</dbReference>
<dbReference type="InterPro" id="IPR000742">
    <property type="entry name" value="EGF"/>
</dbReference>
<dbReference type="InterPro" id="IPR000436">
    <property type="entry name" value="Sushi_SCR_CCP_dom"/>
</dbReference>
<dbReference type="PANTHER" id="PTHR46513:SF44">
    <property type="entry name" value="LDL RECEPTOR RELATED PROTEIN 4"/>
    <property type="match status" value="1"/>
</dbReference>
<dbReference type="PROSITE" id="PS01186">
    <property type="entry name" value="EGF_2"/>
    <property type="match status" value="1"/>
</dbReference>
<keyword evidence="1" id="KW-1015">Disulfide bond</keyword>
<evidence type="ECO:0000256" key="2">
    <source>
        <dbReference type="PROSITE-ProRule" id="PRU00302"/>
    </source>
</evidence>
<feature type="repeat" description="LDL-receptor class B" evidence="3">
    <location>
        <begin position="115"/>
        <end position="159"/>
    </location>
</feature>
<dbReference type="PANTHER" id="PTHR46513">
    <property type="entry name" value="VITELLOGENIN RECEPTOR-LIKE PROTEIN-RELATED-RELATED"/>
    <property type="match status" value="1"/>
</dbReference>
<dbReference type="CDD" id="cd00033">
    <property type="entry name" value="CCP"/>
    <property type="match status" value="1"/>
</dbReference>
<feature type="transmembrane region" description="Helical" evidence="4">
    <location>
        <begin position="955"/>
        <end position="977"/>
    </location>
</feature>
<evidence type="ECO:0000259" key="5">
    <source>
        <dbReference type="PROSITE" id="PS50923"/>
    </source>
</evidence>
<protein>
    <recommendedName>
        <fullName evidence="5">Sushi domain-containing protein</fullName>
    </recommendedName>
</protein>
<dbReference type="EMBL" id="VSWD01000011">
    <property type="protein sequence ID" value="KAK3087802.1"/>
    <property type="molecule type" value="Genomic_DNA"/>
</dbReference>
<name>A0AA88XLX7_PINIB</name>
<keyword evidence="4" id="KW-1133">Transmembrane helix</keyword>
<dbReference type="InterPro" id="IPR050778">
    <property type="entry name" value="Cueball_EGF_LRP_Nidogen"/>
</dbReference>
<accession>A0AA88XLX7</accession>
<feature type="repeat" description="LDL-receptor class B" evidence="3">
    <location>
        <begin position="696"/>
        <end position="742"/>
    </location>
</feature>
<evidence type="ECO:0000256" key="4">
    <source>
        <dbReference type="SAM" id="Phobius"/>
    </source>
</evidence>
<evidence type="ECO:0000256" key="3">
    <source>
        <dbReference type="PROSITE-ProRule" id="PRU00461"/>
    </source>
</evidence>
<dbReference type="SUPFAM" id="SSF57535">
    <property type="entry name" value="Complement control module/SCR domain"/>
    <property type="match status" value="1"/>
</dbReference>
<keyword evidence="4" id="KW-0472">Membrane</keyword>
<dbReference type="PROSITE" id="PS51120">
    <property type="entry name" value="LDLRB"/>
    <property type="match status" value="4"/>
</dbReference>
<sequence length="1032" mass="115193">MGNVTLLHQGISYSSSVQIAYDWLSRTIYWTDELYNWIAVQPVDTDDRTMFKVILHENMNNPYAIAVDPLKGLLFWSEHSAGAVIERSTLTGENRRVILTGVSWVPDIVTDTASERLYWIDIGRNSLESAKYDGTDRRLVRRSTNVNLYMNGVTLYQDVVCISQYQLSIVECLDKNSGAVVWSQTFGDQQPWAVEVYDKDLQKQVPHACETSGCSHFCVNTPTGSQCLCKEGYELSTDNKTCEIRHNLFGKGLIIGNGTDLCMLDVRVITSHMSETRCFYTWKSNITHLAVDAHKHLVFFTDDDSNNIIKLDVSTNTTEVIASFSNISGLAYDWISNDVYWSEADLGEIKVTPTDGKMLLETIVHWDIKNPSYLTIDPYNFTIFWISTHTGIYKIEGGSLDGLTRWTVVSSPVLDNPTGLFFDTTYDRLFWINQGEMRSIRPDGTDMLTFHSVGSRHDTLVYKDYALATDGREQILVSNLHSTSATADFSINITHFGTVNTMAIFDSSTQRIAKGPCEDNDGGCEHICIPEANSKYSCRCTFGFRLSSDNHNCTSTPILKDFVLVVDLTHGLFYQVSLTDANIVAVDVPFPNYPKHAIYDPTHHYVYWSDFNTNRIMRSTINGTNKSVVFNSGMYMPNGLIMDPSTGNIYYSASSLDAFLRITSYIGVLNPHSGKHKVLISQLDRVSQLVIHPERGWLFWIDTGNVITPPYIGRSSMDGDDRIYFIANNIVSPSSLAIDFEGECLYWADSHENVISSVDFNGTDPRLLIHDPNADIAQIAISGSHVFYTATNRQFITKVNKHTGTVASWMNKVPDFGRLESIDINDDKKVPVSSKCSVDNGMCSTFCLPTPFGRTCGCEDGTPLMADERTCWGVKKCPGRLTNGRLSASCTGYLGVSCSFVCESGFTSVTSDHLHCTESGNWDRNLRTLCQKMTVNTNTLARKMTDDYKMTTGTIIGVVIGVGVLLIIIGVICLFMFKRKRGMFAHAKFINSPNIHLNPGSAENVSANSDDRANFKSRDFNDINVSVASNPS</sequence>
<dbReference type="SUPFAM" id="SSF57184">
    <property type="entry name" value="Growth factor receptor domain"/>
    <property type="match status" value="1"/>
</dbReference>
<feature type="domain" description="Sushi" evidence="5">
    <location>
        <begin position="875"/>
        <end position="932"/>
    </location>
</feature>
<dbReference type="InterPro" id="IPR011042">
    <property type="entry name" value="6-blade_b-propeller_TolB-like"/>
</dbReference>
<keyword evidence="2" id="KW-0768">Sushi</keyword>